<evidence type="ECO:0000256" key="4">
    <source>
        <dbReference type="ARBA" id="ARBA00022825"/>
    </source>
</evidence>
<dbReference type="PRINTS" id="PR00723">
    <property type="entry name" value="SUBTILISIN"/>
</dbReference>
<organism evidence="7 8">
    <name type="scientific">Streptosporangium fragile</name>
    <dbReference type="NCBI Taxonomy" id="46186"/>
    <lineage>
        <taxon>Bacteria</taxon>
        <taxon>Bacillati</taxon>
        <taxon>Actinomycetota</taxon>
        <taxon>Actinomycetes</taxon>
        <taxon>Streptosporangiales</taxon>
        <taxon>Streptosporangiaceae</taxon>
        <taxon>Streptosporangium</taxon>
    </lineage>
</organism>
<keyword evidence="4 5" id="KW-0720">Serine protease</keyword>
<evidence type="ECO:0000256" key="1">
    <source>
        <dbReference type="ARBA" id="ARBA00011073"/>
    </source>
</evidence>
<dbReference type="Gene3D" id="3.40.50.200">
    <property type="entry name" value="Peptidase S8/S53 domain"/>
    <property type="match status" value="1"/>
</dbReference>
<reference evidence="7 8" key="1">
    <citation type="journal article" date="2019" name="Int. J. Syst. Evol. Microbiol.">
        <title>The Global Catalogue of Microorganisms (GCM) 10K type strain sequencing project: providing services to taxonomists for standard genome sequencing and annotation.</title>
        <authorList>
            <consortium name="The Broad Institute Genomics Platform"/>
            <consortium name="The Broad Institute Genome Sequencing Center for Infectious Disease"/>
            <person name="Wu L."/>
            <person name="Ma J."/>
        </authorList>
    </citation>
    <scope>NUCLEOTIDE SEQUENCE [LARGE SCALE GENOMIC DNA]</scope>
    <source>
        <strain evidence="7 8">JCM 6242</strain>
    </source>
</reference>
<evidence type="ECO:0000259" key="6">
    <source>
        <dbReference type="Pfam" id="PF00082"/>
    </source>
</evidence>
<keyword evidence="8" id="KW-1185">Reference proteome</keyword>
<evidence type="ECO:0000256" key="5">
    <source>
        <dbReference type="PROSITE-ProRule" id="PRU01240"/>
    </source>
</evidence>
<proteinExistence type="inferred from homology"/>
<dbReference type="EMBL" id="BAAAVI010000053">
    <property type="protein sequence ID" value="GAA2894455.1"/>
    <property type="molecule type" value="Genomic_DNA"/>
</dbReference>
<accession>A0ABN3W5B5</accession>
<name>A0ABN3W5B5_9ACTN</name>
<dbReference type="PANTHER" id="PTHR43806">
    <property type="entry name" value="PEPTIDASE S8"/>
    <property type="match status" value="1"/>
</dbReference>
<keyword evidence="2 5" id="KW-0645">Protease</keyword>
<dbReference type="InterPro" id="IPR023828">
    <property type="entry name" value="Peptidase_S8_Ser-AS"/>
</dbReference>
<dbReference type="PANTHER" id="PTHR43806:SF11">
    <property type="entry name" value="CEREVISIN-RELATED"/>
    <property type="match status" value="1"/>
</dbReference>
<dbReference type="RefSeq" id="WP_344978422.1">
    <property type="nucleotide sequence ID" value="NZ_BAAAVI010000053.1"/>
</dbReference>
<dbReference type="PROSITE" id="PS51892">
    <property type="entry name" value="SUBTILASE"/>
    <property type="match status" value="1"/>
</dbReference>
<dbReference type="InterPro" id="IPR050131">
    <property type="entry name" value="Peptidase_S8_subtilisin-like"/>
</dbReference>
<keyword evidence="3 5" id="KW-0378">Hydrolase</keyword>
<evidence type="ECO:0000256" key="2">
    <source>
        <dbReference type="ARBA" id="ARBA00022670"/>
    </source>
</evidence>
<feature type="active site" description="Charge relay system" evidence="5">
    <location>
        <position position="204"/>
    </location>
</feature>
<comment type="similarity">
    <text evidence="1 5">Belongs to the peptidase S8 family.</text>
</comment>
<protein>
    <submittedName>
        <fullName evidence="7">S8/S53 family peptidase</fullName>
    </submittedName>
</protein>
<comment type="caution">
    <text evidence="7">The sequence shown here is derived from an EMBL/GenBank/DDBJ whole genome shotgun (WGS) entry which is preliminary data.</text>
</comment>
<dbReference type="InterPro" id="IPR015500">
    <property type="entry name" value="Peptidase_S8_subtilisin-rel"/>
</dbReference>
<feature type="active site" description="Charge relay system" evidence="5">
    <location>
        <position position="418"/>
    </location>
</feature>
<evidence type="ECO:0000256" key="3">
    <source>
        <dbReference type="ARBA" id="ARBA00022801"/>
    </source>
</evidence>
<dbReference type="Proteomes" id="UP001500831">
    <property type="component" value="Unassembled WGS sequence"/>
</dbReference>
<sequence length="481" mass="51992">MGMAPDRFREQFHQIQQAMADVPLAAGPAGAPQFLYEKGYVLARESEAEEVAELIRDRFREEPGREEQVERVGRRYDPGGVARIRVGRGEDRDPWSDRDVTDALEAVRGRERETGRRMVTRNHVVSIAVNCCPGDEPVPVAPCRPPNPAVDAGAPGGGTVRVLVVDTGLVTDYDTHSWIGHVGGRGKREGEVDTEGILKQYVGHGTFITGLIGAVAPHADITVHNTLENAGAILEKDLGDRLLEDLAALGRWPDIISLSAGTPTTCVETLLGLERFMERLAAEPRTLLVAAAGNNGSDERFWPAAYAGQPEYADVVVSVGALRKDGSARACFSNHGPWVKAYAPGERLVSAFTAMDGTPVRYDYQHSTYDHCRYGSTYDCTCQFPPHRGELTENMAASPTAVRDRVEFDGLAQWSGTSFATPLVVGMIVNHMMANPGVGSRQAARDLLAGSPAATVQGRSTRVLFPPTWTPSAVQEAPPLS</sequence>
<evidence type="ECO:0000313" key="8">
    <source>
        <dbReference type="Proteomes" id="UP001500831"/>
    </source>
</evidence>
<dbReference type="SUPFAM" id="SSF52743">
    <property type="entry name" value="Subtilisin-like"/>
    <property type="match status" value="1"/>
</dbReference>
<gene>
    <name evidence="7" type="ORF">GCM10010517_59150</name>
</gene>
<feature type="active site" description="Charge relay system" evidence="5">
    <location>
        <position position="166"/>
    </location>
</feature>
<dbReference type="PROSITE" id="PS00138">
    <property type="entry name" value="SUBTILASE_SER"/>
    <property type="match status" value="1"/>
</dbReference>
<dbReference type="Pfam" id="PF00082">
    <property type="entry name" value="Peptidase_S8"/>
    <property type="match status" value="1"/>
</dbReference>
<dbReference type="InterPro" id="IPR036852">
    <property type="entry name" value="Peptidase_S8/S53_dom_sf"/>
</dbReference>
<feature type="domain" description="Peptidase S8/S53" evidence="6">
    <location>
        <begin position="160"/>
        <end position="448"/>
    </location>
</feature>
<evidence type="ECO:0000313" key="7">
    <source>
        <dbReference type="EMBL" id="GAA2894455.1"/>
    </source>
</evidence>
<dbReference type="InterPro" id="IPR000209">
    <property type="entry name" value="Peptidase_S8/S53_dom"/>
</dbReference>
<dbReference type="CDD" id="cd00306">
    <property type="entry name" value="Peptidases_S8_S53"/>
    <property type="match status" value="1"/>
</dbReference>